<evidence type="ECO:0000256" key="1">
    <source>
        <dbReference type="SAM" id="MobiDB-lite"/>
    </source>
</evidence>
<proteinExistence type="predicted"/>
<dbReference type="EMBL" id="JBFDAA010000005">
    <property type="protein sequence ID" value="KAL1132735.1"/>
    <property type="molecule type" value="Genomic_DNA"/>
</dbReference>
<organism evidence="2 3">
    <name type="scientific">Ranatra chinensis</name>
    <dbReference type="NCBI Taxonomy" id="642074"/>
    <lineage>
        <taxon>Eukaryota</taxon>
        <taxon>Metazoa</taxon>
        <taxon>Ecdysozoa</taxon>
        <taxon>Arthropoda</taxon>
        <taxon>Hexapoda</taxon>
        <taxon>Insecta</taxon>
        <taxon>Pterygota</taxon>
        <taxon>Neoptera</taxon>
        <taxon>Paraneoptera</taxon>
        <taxon>Hemiptera</taxon>
        <taxon>Heteroptera</taxon>
        <taxon>Panheteroptera</taxon>
        <taxon>Nepomorpha</taxon>
        <taxon>Nepidae</taxon>
        <taxon>Ranatrinae</taxon>
        <taxon>Ranatra</taxon>
    </lineage>
</organism>
<evidence type="ECO:0000313" key="3">
    <source>
        <dbReference type="Proteomes" id="UP001558652"/>
    </source>
</evidence>
<dbReference type="AlphaFoldDB" id="A0ABD0YNA6"/>
<feature type="region of interest" description="Disordered" evidence="1">
    <location>
        <begin position="111"/>
        <end position="159"/>
    </location>
</feature>
<feature type="compositionally biased region" description="Basic and acidic residues" evidence="1">
    <location>
        <begin position="111"/>
        <end position="141"/>
    </location>
</feature>
<protein>
    <submittedName>
        <fullName evidence="2">Uncharacterized protein</fullName>
    </submittedName>
</protein>
<reference evidence="2 3" key="1">
    <citation type="submission" date="2024-07" db="EMBL/GenBank/DDBJ databases">
        <title>Chromosome-level genome assembly of the water stick insect Ranatra chinensis (Heteroptera: Nepidae).</title>
        <authorList>
            <person name="Liu X."/>
        </authorList>
    </citation>
    <scope>NUCLEOTIDE SEQUENCE [LARGE SCALE GENOMIC DNA]</scope>
    <source>
        <strain evidence="2">Cailab_2021Rc</strain>
        <tissue evidence="2">Muscle</tissue>
    </source>
</reference>
<dbReference type="Proteomes" id="UP001558652">
    <property type="component" value="Unassembled WGS sequence"/>
</dbReference>
<accession>A0ABD0YNA6</accession>
<feature type="compositionally biased region" description="Polar residues" evidence="1">
    <location>
        <begin position="146"/>
        <end position="155"/>
    </location>
</feature>
<gene>
    <name evidence="2" type="ORF">AAG570_010687</name>
</gene>
<comment type="caution">
    <text evidence="2">The sequence shown here is derived from an EMBL/GenBank/DDBJ whole genome shotgun (WGS) entry which is preliminary data.</text>
</comment>
<sequence length="165" mass="18829">MAFKRRNMSYESKMQKTTEIEPPKLARKRISPGRASRRWGGKGDVKVALCRVQPLPASRTHNRRAPFYNEKKNQAEKVSDRGNEWCHVDGDKCSIPGGAGEVTMCGSAKGRERESLRARGRACDRDRDSGKRRKMYEEDRTKKRSTTNPHATEGTSVYIPFRFPV</sequence>
<evidence type="ECO:0000313" key="2">
    <source>
        <dbReference type="EMBL" id="KAL1132735.1"/>
    </source>
</evidence>
<feature type="compositionally biased region" description="Basic and acidic residues" evidence="1">
    <location>
        <begin position="13"/>
        <end position="22"/>
    </location>
</feature>
<feature type="region of interest" description="Disordered" evidence="1">
    <location>
        <begin position="1"/>
        <end position="22"/>
    </location>
</feature>
<keyword evidence="3" id="KW-1185">Reference proteome</keyword>
<name>A0ABD0YNA6_9HEMI</name>